<dbReference type="Gene3D" id="3.30.1330.40">
    <property type="entry name" value="RutC-like"/>
    <property type="match status" value="1"/>
</dbReference>
<reference evidence="2" key="1">
    <citation type="submission" date="2022-11" db="EMBL/GenBank/DDBJ databases">
        <title>Nonomuraea corallina sp. nov., a new species of the genus Nonomuraea isolated from sea side sediment in Thai sea.</title>
        <authorList>
            <person name="Ngamcharungchit C."/>
            <person name="Matsumoto A."/>
            <person name="Suriyachadkun C."/>
            <person name="Panbangred W."/>
            <person name="Inahashi Y."/>
            <person name="Intra B."/>
        </authorList>
    </citation>
    <scope>NUCLEOTIDE SEQUENCE</scope>
    <source>
        <strain evidence="2">MCN248</strain>
    </source>
</reference>
<dbReference type="PANTHER" id="PTHR43760:SF1">
    <property type="entry name" value="ENDORIBONUCLEASE L-PSP_CHORISMATE MUTASE-LIKE DOMAIN-CONTAINING PROTEIN"/>
    <property type="match status" value="1"/>
</dbReference>
<dbReference type="CDD" id="cd02199">
    <property type="entry name" value="YjgF_YER057c_UK114_like_1"/>
    <property type="match status" value="1"/>
</dbReference>
<evidence type="ECO:0000259" key="1">
    <source>
        <dbReference type="Pfam" id="PF14588"/>
    </source>
</evidence>
<evidence type="ECO:0000313" key="3">
    <source>
        <dbReference type="Proteomes" id="UP001144036"/>
    </source>
</evidence>
<protein>
    <submittedName>
        <fullName evidence="2">RidA family protein</fullName>
    </submittedName>
</protein>
<sequence>MMSPSERLAALGVTLPDVPAAAGAYVPAVRHGDLVITTGQLPFVDGELPLTGLVGVDVTVAQATALTRQAALNAVAAAAAILGGVDRIARVLSVTGHIACGPGFTGHPTVLDGASTFLVDIFGDAGRHVRTNVGAARLPLDSPVEVGIVVTAVV</sequence>
<dbReference type="EMBL" id="JAPNNL010000060">
    <property type="protein sequence ID" value="MDA0635134.1"/>
    <property type="molecule type" value="Genomic_DNA"/>
</dbReference>
<gene>
    <name evidence="2" type="ORF">OUY22_17075</name>
</gene>
<dbReference type="SUPFAM" id="SSF55298">
    <property type="entry name" value="YjgF-like"/>
    <property type="match status" value="1"/>
</dbReference>
<comment type="caution">
    <text evidence="2">The sequence shown here is derived from an EMBL/GenBank/DDBJ whole genome shotgun (WGS) entry which is preliminary data.</text>
</comment>
<name>A0ABT4SD79_9ACTN</name>
<proteinExistence type="predicted"/>
<dbReference type="InterPro" id="IPR035959">
    <property type="entry name" value="RutC-like_sf"/>
</dbReference>
<organism evidence="2 3">
    <name type="scientific">Nonomuraea corallina</name>
    <dbReference type="NCBI Taxonomy" id="2989783"/>
    <lineage>
        <taxon>Bacteria</taxon>
        <taxon>Bacillati</taxon>
        <taxon>Actinomycetota</taxon>
        <taxon>Actinomycetes</taxon>
        <taxon>Streptosporangiales</taxon>
        <taxon>Streptosporangiaceae</taxon>
        <taxon>Nonomuraea</taxon>
    </lineage>
</organism>
<dbReference type="PANTHER" id="PTHR43760">
    <property type="entry name" value="ENDORIBONUCLEASE-RELATED"/>
    <property type="match status" value="1"/>
</dbReference>
<dbReference type="Proteomes" id="UP001144036">
    <property type="component" value="Unassembled WGS sequence"/>
</dbReference>
<dbReference type="Pfam" id="PF14588">
    <property type="entry name" value="YjgF_endoribonc"/>
    <property type="match status" value="1"/>
</dbReference>
<keyword evidence="3" id="KW-1185">Reference proteome</keyword>
<dbReference type="InterPro" id="IPR013813">
    <property type="entry name" value="Endoribo_LPSP/chorism_mut-like"/>
</dbReference>
<accession>A0ABT4SD79</accession>
<feature type="domain" description="Endoribonuclease L-PSP/chorismate mutase-like" evidence="1">
    <location>
        <begin position="6"/>
        <end position="144"/>
    </location>
</feature>
<dbReference type="RefSeq" id="WP_270155985.1">
    <property type="nucleotide sequence ID" value="NZ_JAPNNL010000060.1"/>
</dbReference>
<evidence type="ECO:0000313" key="2">
    <source>
        <dbReference type="EMBL" id="MDA0635134.1"/>
    </source>
</evidence>